<dbReference type="GO" id="GO:0004711">
    <property type="term" value="F:ribosomal protein S6 kinase activity"/>
    <property type="evidence" value="ECO:0007669"/>
    <property type="project" value="InterPro"/>
</dbReference>
<dbReference type="GeneTree" id="ENSGT00940000159956"/>
<feature type="active site" description="Proton acceptor" evidence="13">
    <location>
        <position position="190"/>
    </location>
</feature>
<dbReference type="Gene3D" id="3.30.200.20">
    <property type="entry name" value="Phosphorylase Kinase, domain 1"/>
    <property type="match status" value="2"/>
</dbReference>
<evidence type="ECO:0000259" key="16">
    <source>
        <dbReference type="PROSITE" id="PS50011"/>
    </source>
</evidence>
<dbReference type="PROSITE" id="PS51285">
    <property type="entry name" value="AGC_KINASE_CTER"/>
    <property type="match status" value="1"/>
</dbReference>
<dbReference type="EC" id="2.7.11.1" evidence="12"/>
<evidence type="ECO:0000259" key="17">
    <source>
        <dbReference type="PROSITE" id="PS51285"/>
    </source>
</evidence>
<keyword evidence="7 12" id="KW-0547">Nucleotide-binding</keyword>
<dbReference type="OMA" id="GAMKATY"/>
<dbReference type="Ensembl" id="ENSANAT00000056457.1">
    <property type="protein sequence ID" value="ENSANAP00000038367.1"/>
    <property type="gene ID" value="ENSANAG00000036583.1"/>
</dbReference>
<dbReference type="InterPro" id="IPR011009">
    <property type="entry name" value="Kinase-like_dom_sf"/>
</dbReference>
<keyword evidence="5 12" id="KW-0808">Transferase</keyword>
<dbReference type="FunFam" id="3.30.200.20:FF:000013">
    <property type="entry name" value="Ribosomal protein S6 kinase"/>
    <property type="match status" value="1"/>
</dbReference>
<feature type="binding site" evidence="14 15">
    <location>
        <position position="450"/>
    </location>
    <ligand>
        <name>ATP</name>
        <dbReference type="ChEBI" id="CHEBI:30616"/>
    </ligand>
</feature>
<dbReference type="GO" id="GO:0035556">
    <property type="term" value="P:intracellular signal transduction"/>
    <property type="evidence" value="ECO:0007669"/>
    <property type="project" value="InterPro"/>
</dbReference>
<evidence type="ECO:0000256" key="10">
    <source>
        <dbReference type="ARBA" id="ARBA00047899"/>
    </source>
</evidence>
<evidence type="ECO:0000256" key="12">
    <source>
        <dbReference type="PIRNR" id="PIRNR000606"/>
    </source>
</evidence>
<dbReference type="PROSITE" id="PS00108">
    <property type="entry name" value="PROTEIN_KINASE_ST"/>
    <property type="match status" value="2"/>
</dbReference>
<feature type="domain" description="Protein kinase" evidence="16">
    <location>
        <begin position="421"/>
        <end position="678"/>
    </location>
</feature>
<dbReference type="GO" id="GO:0106310">
    <property type="term" value="F:protein serine kinase activity"/>
    <property type="evidence" value="ECO:0007669"/>
    <property type="project" value="RHEA"/>
</dbReference>
<evidence type="ECO:0000256" key="3">
    <source>
        <dbReference type="ARBA" id="ARBA00022527"/>
    </source>
</evidence>
<feature type="binding site" evidence="14 15">
    <location>
        <position position="97"/>
    </location>
    <ligand>
        <name>ATP</name>
        <dbReference type="ChEBI" id="CHEBI:30616"/>
    </ligand>
</feature>
<evidence type="ECO:0000256" key="11">
    <source>
        <dbReference type="ARBA" id="ARBA00048679"/>
    </source>
</evidence>
<protein>
    <recommendedName>
        <fullName evidence="12">Ribosomal protein S6 kinase</fullName>
        <ecNumber evidence="12">2.7.11.1</ecNumber>
    </recommendedName>
</protein>
<dbReference type="FunFam" id="1.10.510.10:FF:000041">
    <property type="entry name" value="Ribosomal protein S6 kinase"/>
    <property type="match status" value="1"/>
</dbReference>
<dbReference type="SMART" id="SM00133">
    <property type="entry name" value="S_TK_X"/>
    <property type="match status" value="1"/>
</dbReference>
<evidence type="ECO:0000256" key="1">
    <source>
        <dbReference type="ARBA" id="ARBA00001946"/>
    </source>
</evidence>
<accession>A0A2K5EYQ5</accession>
<evidence type="ECO:0000256" key="14">
    <source>
        <dbReference type="PIRSR" id="PIRSR000606-51"/>
    </source>
</evidence>
<keyword evidence="8 12" id="KW-0418">Kinase</keyword>
<gene>
    <name evidence="18" type="primary">RPS6KA2</name>
</gene>
<keyword evidence="6" id="KW-0677">Repeat</keyword>
<reference evidence="18" key="2">
    <citation type="submission" date="2025-09" db="UniProtKB">
        <authorList>
            <consortium name="Ensembl"/>
        </authorList>
    </citation>
    <scope>IDENTIFICATION</scope>
</reference>
<keyword evidence="19" id="KW-1185">Reference proteome</keyword>
<dbReference type="InterPro" id="IPR008271">
    <property type="entry name" value="Ser/Thr_kinase_AS"/>
</dbReference>
<evidence type="ECO:0000256" key="5">
    <source>
        <dbReference type="ARBA" id="ARBA00022679"/>
    </source>
</evidence>
<organism evidence="18 19">
    <name type="scientific">Aotus nancymaae</name>
    <name type="common">Ma's night monkey</name>
    <dbReference type="NCBI Taxonomy" id="37293"/>
    <lineage>
        <taxon>Eukaryota</taxon>
        <taxon>Metazoa</taxon>
        <taxon>Chordata</taxon>
        <taxon>Craniata</taxon>
        <taxon>Vertebrata</taxon>
        <taxon>Euteleostomi</taxon>
        <taxon>Mammalia</taxon>
        <taxon>Eutheria</taxon>
        <taxon>Euarchontoglires</taxon>
        <taxon>Primates</taxon>
        <taxon>Haplorrhini</taxon>
        <taxon>Platyrrhini</taxon>
        <taxon>Aotidae</taxon>
        <taxon>Aotus</taxon>
    </lineage>
</organism>
<dbReference type="FunFam" id="3.30.200.20:FF:000121">
    <property type="entry name" value="Ribosomal protein S6 kinase"/>
    <property type="match status" value="1"/>
</dbReference>
<dbReference type="InterPro" id="IPR017892">
    <property type="entry name" value="Pkinase_C"/>
</dbReference>
<name>A0A2K5EYQ5_AOTNA</name>
<dbReference type="CDD" id="cd05582">
    <property type="entry name" value="STKc_RSK_N"/>
    <property type="match status" value="1"/>
</dbReference>
<dbReference type="InterPro" id="IPR017441">
    <property type="entry name" value="Protein_kinase_ATP_BS"/>
</dbReference>
<evidence type="ECO:0000256" key="15">
    <source>
        <dbReference type="PROSITE-ProRule" id="PRU10141"/>
    </source>
</evidence>
<feature type="domain" description="Protein kinase" evidence="16">
    <location>
        <begin position="67"/>
        <end position="324"/>
    </location>
</feature>
<dbReference type="PROSITE" id="PS50011">
    <property type="entry name" value="PROTEIN_KINASE_DOM"/>
    <property type="match status" value="2"/>
</dbReference>
<keyword evidence="3 12" id="KW-0723">Serine/threonine-protein kinase</keyword>
<feature type="binding site" evidence="14">
    <location>
        <begin position="427"/>
        <end position="435"/>
    </location>
    <ligand>
        <name>ATP</name>
        <dbReference type="ChEBI" id="CHEBI:30616"/>
    </ligand>
</feature>
<evidence type="ECO:0000256" key="6">
    <source>
        <dbReference type="ARBA" id="ARBA00022737"/>
    </source>
</evidence>
<keyword evidence="9 12" id="KW-0067">ATP-binding</keyword>
<dbReference type="FunFam" id="1.10.510.10:FF:000010">
    <property type="entry name" value="Ribosomal protein S6 kinase"/>
    <property type="match status" value="1"/>
</dbReference>
<sequence>MPIAQLLELWKKIEVEPMEIETTEEDLNLDAEPATEDTAEEEEGVLKEIDISHHVKEGFEKADPSQFELLKVLGQGSYGKVFRVRKVKDAGQLYAMKVLKKATLKVRDRVRSKMERDILAEVNHPFIVKLHYAFQTEGKLYLILDFLRGGDLFTRLSKEVMFTEEDVKFYLAELALALDHLHSLGIIYRDLKPENILLDEEGHIKITDFGLSKEAIDHDKRAYSFCGTIEYMAPEVVNRRGHTQSADWWSFGVLMFEMLTGSLPFQGKDRKETMALILKAKLGMPQFLSGEAQSLLRALFKRNPCNRLGAGIDGVEEIKRHPFFVTIDWNKLYRKEIKPPFKPAVGRPEDTFHFDPEFTARTPTDSPGVPPSANAHHLFRGFSFVASSLIQEPSQQDLHKVPVHPIVQQLHGSNIHFTDGYEIKEDIGVGSYSVCKRCVHKATDTEYAVKIIDKSKRDPSEEIEILLRYGQHPNIITLKDVYDDGKFVYLVMELMRGGELLDRILRQRYFSEQEASDVLCTITKTMDYLHSQGVVHRDLKPSNILYRDESGSPESIRVCDFGFAKQLRAGNGLLMTPCYTANFVAPEVLKRQGYDAACDIWSLGILLYTMLAGFTPFANGPDDTAEEILARIGSGKYALSGGNWDSISDAAKDVVSKMLHVDPHQRLTAMQVLKHPWVVNREYLSQNQLSRQDVHLVKGAMAATYFALNRTPQAPRLEPVLSSNLAQRRGMKRLTSTRL</sequence>
<comment type="catalytic activity">
    <reaction evidence="11 12">
        <text>L-seryl-[protein] + ATP = O-phospho-L-seryl-[protein] + ADP + H(+)</text>
        <dbReference type="Rhea" id="RHEA:17989"/>
        <dbReference type="Rhea" id="RHEA-COMP:9863"/>
        <dbReference type="Rhea" id="RHEA-COMP:11604"/>
        <dbReference type="ChEBI" id="CHEBI:15378"/>
        <dbReference type="ChEBI" id="CHEBI:29999"/>
        <dbReference type="ChEBI" id="CHEBI:30616"/>
        <dbReference type="ChEBI" id="CHEBI:83421"/>
        <dbReference type="ChEBI" id="CHEBI:456216"/>
        <dbReference type="EC" id="2.7.11.1"/>
    </reaction>
</comment>
<evidence type="ECO:0000256" key="9">
    <source>
        <dbReference type="ARBA" id="ARBA00022840"/>
    </source>
</evidence>
<evidence type="ECO:0000256" key="2">
    <source>
        <dbReference type="ARBA" id="ARBA00009804"/>
    </source>
</evidence>
<evidence type="ECO:0000256" key="4">
    <source>
        <dbReference type="ARBA" id="ARBA00022553"/>
    </source>
</evidence>
<evidence type="ECO:0000256" key="7">
    <source>
        <dbReference type="ARBA" id="ARBA00022741"/>
    </source>
</evidence>
<dbReference type="PANTHER" id="PTHR24351">
    <property type="entry name" value="RIBOSOMAL PROTEIN S6 KINASE"/>
    <property type="match status" value="1"/>
</dbReference>
<evidence type="ECO:0000256" key="13">
    <source>
        <dbReference type="PIRSR" id="PIRSR000606-50"/>
    </source>
</evidence>
<evidence type="ECO:0000256" key="8">
    <source>
        <dbReference type="ARBA" id="ARBA00022777"/>
    </source>
</evidence>
<dbReference type="GO" id="GO:0000287">
    <property type="term" value="F:magnesium ion binding"/>
    <property type="evidence" value="ECO:0007669"/>
    <property type="project" value="InterPro"/>
</dbReference>
<keyword evidence="4" id="KW-0597">Phosphoprotein</keyword>
<dbReference type="CDD" id="cd14178">
    <property type="entry name" value="STKc_RSK3_C"/>
    <property type="match status" value="1"/>
</dbReference>
<dbReference type="PROSITE" id="PS00107">
    <property type="entry name" value="PROTEIN_KINASE_ATP"/>
    <property type="match status" value="2"/>
</dbReference>
<dbReference type="PIRSF" id="PIRSF000606">
    <property type="entry name" value="Ribsml_S6_kin_2"/>
    <property type="match status" value="1"/>
</dbReference>
<dbReference type="GO" id="GO:0005524">
    <property type="term" value="F:ATP binding"/>
    <property type="evidence" value="ECO:0007669"/>
    <property type="project" value="UniProtKB-UniRule"/>
</dbReference>
<dbReference type="Gene3D" id="1.10.510.10">
    <property type="entry name" value="Transferase(Phosphotransferase) domain 1"/>
    <property type="match status" value="2"/>
</dbReference>
<dbReference type="Pfam" id="PF00433">
    <property type="entry name" value="Pkinase_C"/>
    <property type="match status" value="1"/>
</dbReference>
<comment type="catalytic activity">
    <reaction evidence="10 12">
        <text>L-threonyl-[protein] + ATP = O-phospho-L-threonyl-[protein] + ADP + H(+)</text>
        <dbReference type="Rhea" id="RHEA:46608"/>
        <dbReference type="Rhea" id="RHEA-COMP:11060"/>
        <dbReference type="Rhea" id="RHEA-COMP:11605"/>
        <dbReference type="ChEBI" id="CHEBI:15378"/>
        <dbReference type="ChEBI" id="CHEBI:30013"/>
        <dbReference type="ChEBI" id="CHEBI:30616"/>
        <dbReference type="ChEBI" id="CHEBI:61977"/>
        <dbReference type="ChEBI" id="CHEBI:456216"/>
        <dbReference type="EC" id="2.7.11.1"/>
    </reaction>
</comment>
<feature type="binding site" evidence="14">
    <location>
        <begin position="73"/>
        <end position="81"/>
    </location>
    <ligand>
        <name>ATP</name>
        <dbReference type="ChEBI" id="CHEBI:30616"/>
    </ligand>
</feature>
<dbReference type="SUPFAM" id="SSF56112">
    <property type="entry name" value="Protein kinase-like (PK-like)"/>
    <property type="match status" value="2"/>
</dbReference>
<proteinExistence type="inferred from homology"/>
<comment type="similarity">
    <text evidence="2 12">Belongs to the protein kinase superfamily. AGC Ser/Thr protein kinase family. S6 kinase subfamily.</text>
</comment>
<evidence type="ECO:0000313" key="19">
    <source>
        <dbReference type="Proteomes" id="UP000233020"/>
    </source>
</evidence>
<dbReference type="InterPro" id="IPR000961">
    <property type="entry name" value="AGC-kinase_C"/>
</dbReference>
<evidence type="ECO:0000313" key="18">
    <source>
        <dbReference type="Ensembl" id="ENSANAP00000038367.1"/>
    </source>
</evidence>
<dbReference type="InterPro" id="IPR016239">
    <property type="entry name" value="Ribosomal_S6_kinase_II"/>
</dbReference>
<dbReference type="SMART" id="SM00220">
    <property type="entry name" value="S_TKc"/>
    <property type="match status" value="2"/>
</dbReference>
<feature type="active site" description="Proton acceptor" evidence="13">
    <location>
        <position position="538"/>
    </location>
</feature>
<dbReference type="InterPro" id="IPR041906">
    <property type="entry name" value="RSK_N"/>
</dbReference>
<dbReference type="InterPro" id="IPR000719">
    <property type="entry name" value="Prot_kinase_dom"/>
</dbReference>
<dbReference type="Pfam" id="PF00069">
    <property type="entry name" value="Pkinase"/>
    <property type="match status" value="2"/>
</dbReference>
<reference evidence="18" key="1">
    <citation type="submission" date="2025-08" db="UniProtKB">
        <authorList>
            <consortium name="Ensembl"/>
        </authorList>
    </citation>
    <scope>IDENTIFICATION</scope>
</reference>
<dbReference type="Proteomes" id="UP000233020">
    <property type="component" value="Unplaced"/>
</dbReference>
<comment type="cofactor">
    <cofactor evidence="1 12">
        <name>Mg(2+)</name>
        <dbReference type="ChEBI" id="CHEBI:18420"/>
    </cofactor>
</comment>
<dbReference type="InterPro" id="IPR042766">
    <property type="entry name" value="RSK3_STKc"/>
</dbReference>
<feature type="domain" description="AGC-kinase C-terminal" evidence="17">
    <location>
        <begin position="325"/>
        <end position="394"/>
    </location>
</feature>
<dbReference type="AlphaFoldDB" id="A0A2K5EYQ5"/>